<dbReference type="KEGG" id="csil:CBE74_09745"/>
<reference evidence="1 2" key="1">
    <citation type="journal article" date="2014" name="BMC Vet. Res.">
        <title>First report of Corynebacterium pseudotuberculosis from caseous lymphadenitis lesions in Black Alentejano pig (Sus scrofa domesticus).</title>
        <authorList>
            <person name="Oliveira M."/>
            <person name="Barroco C."/>
            <person name="Mottola C."/>
            <person name="Santos R."/>
            <person name="Lemsaddek A."/>
            <person name="Tavares L."/>
            <person name="Semedo-Lemsaddek T."/>
        </authorList>
    </citation>
    <scope>NUCLEOTIDE SEQUENCE [LARGE SCALE GENOMIC DNA]</scope>
    <source>
        <strain evidence="1 2">PO100/5</strain>
    </source>
</reference>
<dbReference type="Pfam" id="PF11209">
    <property type="entry name" value="LmeA"/>
    <property type="match status" value="1"/>
</dbReference>
<dbReference type="Proteomes" id="UP000195652">
    <property type="component" value="Chromosome"/>
</dbReference>
<dbReference type="AlphaFoldDB" id="A0A7Y4UPP6"/>
<reference evidence="1 2" key="3">
    <citation type="journal article" date="2020" name="Int. J. Syst. Evol. Microbiol.">
        <title>Corynebacterium silvaticum sp. nov., a unique group of NTTB corynebacteria in wild boar and roe deer.</title>
        <authorList>
            <person name="Dangel A."/>
            <person name="Berger A."/>
            <person name="Rau J."/>
            <person name="Eisenberg T."/>
            <person name="Kampfer P."/>
            <person name="Margos G."/>
            <person name="Contzen M."/>
            <person name="Busse H.J."/>
            <person name="Konrad R."/>
            <person name="Peters M."/>
            <person name="Sting R."/>
            <person name="Sing A."/>
        </authorList>
    </citation>
    <scope>NUCLEOTIDE SEQUENCE [LARGE SCALE GENOMIC DNA]</scope>
    <source>
        <strain evidence="1 2">PO100/5</strain>
    </source>
</reference>
<accession>A0A7Y4UPP6</accession>
<organism evidence="1 2">
    <name type="scientific">Corynebacterium silvaticum</name>
    <dbReference type="NCBI Taxonomy" id="2320431"/>
    <lineage>
        <taxon>Bacteria</taxon>
        <taxon>Bacillati</taxon>
        <taxon>Actinomycetota</taxon>
        <taxon>Actinomycetes</taxon>
        <taxon>Mycobacteriales</taxon>
        <taxon>Corynebacteriaceae</taxon>
        <taxon>Corynebacterium</taxon>
    </lineage>
</organism>
<dbReference type="OrthoDB" id="4417239at2"/>
<evidence type="ECO:0000313" key="1">
    <source>
        <dbReference type="EMBL" id="ARU46689.1"/>
    </source>
</evidence>
<keyword evidence="2" id="KW-1185">Reference proteome</keyword>
<dbReference type="RefSeq" id="WP_087454480.1">
    <property type="nucleotide sequence ID" value="NZ_CP021417.2"/>
</dbReference>
<reference evidence="1 2" key="2">
    <citation type="journal article" date="2020" name="Antonie Van Leeuwenhoek">
        <title>Phylogenomic characterisation of a novel corynebacterial species pathogenic to animals.</title>
        <authorList>
            <person name="Moller J."/>
            <person name="Musella L."/>
            <person name="Melnikov V."/>
            <person name="Geissdorfer W."/>
            <person name="Burkovski A."/>
            <person name="Sangal V."/>
        </authorList>
    </citation>
    <scope>NUCLEOTIDE SEQUENCE [LARGE SCALE GENOMIC DNA]</scope>
    <source>
        <strain evidence="1 2">PO100/5</strain>
    </source>
</reference>
<sequence length="262" mass="28190">MRITTRSRLSIAVWAGIALISLIAALWGVDSAIAARAEHRISHDVRNNAHLDQNPSVYLGGFPYIGALFSGKVPGLGVSVSDVEVNDFGLLTTTSQVTDMELNRSQLFSGDVEGTHAQLLTRTVGFDAVAVGKQLDILDLDLSNPYDVSPAGTNSSEVQLRGTPDGFSKPVTVIATMRLEGPTFKLTPITVVDRGDSDLDDSALFRAFTWTLNTKTLPINAQASYVYLAGGSIRFEAQERNVTLRLEDLAPVRSASNKVVVD</sequence>
<protein>
    <submittedName>
        <fullName evidence="1">DUF2993 domain-containing protein</fullName>
    </submittedName>
</protein>
<proteinExistence type="predicted"/>
<name>A0A7Y4UPP6_9CORY</name>
<dbReference type="InterPro" id="IPR021373">
    <property type="entry name" value="DUF2993"/>
</dbReference>
<dbReference type="GeneID" id="75008515"/>
<evidence type="ECO:0000313" key="2">
    <source>
        <dbReference type="Proteomes" id="UP000195652"/>
    </source>
</evidence>
<gene>
    <name evidence="1" type="ORF">CBE74_09745</name>
</gene>
<reference evidence="1 2" key="4">
    <citation type="journal article" date="2020" name="PLoS ONE">
        <title>Taxonomic classification of strain PO100/5 shows a broader geographic distribution and genetic markers of the recently described Corynebacterium silvaticum.</title>
        <authorList>
            <person name="Viana M.V.C."/>
            <person name="Profeta R."/>
            <person name="da Silva A.L."/>
            <person name="Hurtado R."/>
            <person name="Cerqueira J.C."/>
            <person name="Ribeiro B.F.S."/>
            <person name="Almeida M.O."/>
            <person name="Morais-Rodrigues F."/>
            <person name="Soares S.C."/>
            <person name="Oliveira M."/>
            <person name="Tavares L."/>
            <person name="Figueiredo H."/>
            <person name="Wattam A.R."/>
            <person name="Barh D."/>
            <person name="Ghosh P."/>
            <person name="Silva A."/>
            <person name="Azevedo V."/>
        </authorList>
    </citation>
    <scope>NUCLEOTIDE SEQUENCE [LARGE SCALE GENOMIC DNA]</scope>
    <source>
        <strain evidence="1 2">PO100/5</strain>
    </source>
</reference>
<dbReference type="EMBL" id="CP021417">
    <property type="protein sequence ID" value="ARU46689.1"/>
    <property type="molecule type" value="Genomic_DNA"/>
</dbReference>